<dbReference type="CDD" id="cd00088">
    <property type="entry name" value="HPT"/>
    <property type="match status" value="1"/>
</dbReference>
<keyword evidence="3 7" id="KW-0597">Phosphoprotein</keyword>
<dbReference type="Pfam" id="PF01627">
    <property type="entry name" value="Hpt"/>
    <property type="match status" value="1"/>
</dbReference>
<dbReference type="InterPro" id="IPR036890">
    <property type="entry name" value="HATPase_C_sf"/>
</dbReference>
<feature type="domain" description="Histidine kinase" evidence="8">
    <location>
        <begin position="339"/>
        <end position="592"/>
    </location>
</feature>
<evidence type="ECO:0000313" key="12">
    <source>
        <dbReference type="Proteomes" id="UP001237448"/>
    </source>
</evidence>
<keyword evidence="6" id="KW-0902">Two-component regulatory system</keyword>
<dbReference type="InterPro" id="IPR036061">
    <property type="entry name" value="CheW-like_dom_sf"/>
</dbReference>
<dbReference type="SUPFAM" id="SSF50341">
    <property type="entry name" value="CheW-like"/>
    <property type="match status" value="1"/>
</dbReference>
<protein>
    <recommendedName>
        <fullName evidence="2">histidine kinase</fullName>
        <ecNumber evidence="2">2.7.13.3</ecNumber>
    </recommendedName>
</protein>
<keyword evidence="5 11" id="KW-0418">Kinase</keyword>
<dbReference type="PANTHER" id="PTHR43395">
    <property type="entry name" value="SENSOR HISTIDINE KINASE CHEA"/>
    <property type="match status" value="1"/>
</dbReference>
<dbReference type="InterPro" id="IPR004105">
    <property type="entry name" value="CheA-like_dim"/>
</dbReference>
<dbReference type="InterPro" id="IPR036097">
    <property type="entry name" value="HisK_dim/P_sf"/>
</dbReference>
<keyword evidence="4 11" id="KW-0808">Transferase</keyword>
<dbReference type="SUPFAM" id="SSF55874">
    <property type="entry name" value="ATPase domain of HSP90 chaperone/DNA topoisomerase II/histidine kinase"/>
    <property type="match status" value="1"/>
</dbReference>
<dbReference type="Gene3D" id="1.20.120.160">
    <property type="entry name" value="HPT domain"/>
    <property type="match status" value="1"/>
</dbReference>
<evidence type="ECO:0000259" key="8">
    <source>
        <dbReference type="PROSITE" id="PS50109"/>
    </source>
</evidence>
<dbReference type="PROSITE" id="PS50109">
    <property type="entry name" value="HIS_KIN"/>
    <property type="match status" value="1"/>
</dbReference>
<dbReference type="SMART" id="SM00073">
    <property type="entry name" value="HPT"/>
    <property type="match status" value="1"/>
</dbReference>
<dbReference type="InterPro" id="IPR037006">
    <property type="entry name" value="CheA-like_homodim_sf"/>
</dbReference>
<dbReference type="PROSITE" id="PS50851">
    <property type="entry name" value="CHEW"/>
    <property type="match status" value="1"/>
</dbReference>
<feature type="domain" description="CheW-like" evidence="9">
    <location>
        <begin position="594"/>
        <end position="724"/>
    </location>
</feature>
<dbReference type="InterPro" id="IPR008207">
    <property type="entry name" value="Sig_transdc_His_kin_Hpt_dom"/>
</dbReference>
<gene>
    <name evidence="11" type="ORF">J3R73_005316</name>
</gene>
<evidence type="ECO:0000256" key="4">
    <source>
        <dbReference type="ARBA" id="ARBA00022679"/>
    </source>
</evidence>
<feature type="modified residue" description="Phosphohistidine" evidence="7">
    <location>
        <position position="44"/>
    </location>
</feature>
<evidence type="ECO:0000313" key="11">
    <source>
        <dbReference type="EMBL" id="MDQ0395524.1"/>
    </source>
</evidence>
<dbReference type="EC" id="2.7.13.3" evidence="2"/>
<dbReference type="SUPFAM" id="SSF47384">
    <property type="entry name" value="Homodimeric domain of signal transducing histidine kinase"/>
    <property type="match status" value="1"/>
</dbReference>
<dbReference type="InterPro" id="IPR051315">
    <property type="entry name" value="Bact_Chemotaxis_CheA"/>
</dbReference>
<keyword evidence="12" id="KW-1185">Reference proteome</keyword>
<dbReference type="Proteomes" id="UP001237448">
    <property type="component" value="Unassembled WGS sequence"/>
</dbReference>
<dbReference type="Pfam" id="PF02518">
    <property type="entry name" value="HATPase_c"/>
    <property type="match status" value="1"/>
</dbReference>
<evidence type="ECO:0000259" key="9">
    <source>
        <dbReference type="PROSITE" id="PS50851"/>
    </source>
</evidence>
<evidence type="ECO:0000256" key="2">
    <source>
        <dbReference type="ARBA" id="ARBA00012438"/>
    </source>
</evidence>
<dbReference type="EMBL" id="JAUSVK010000001">
    <property type="protein sequence ID" value="MDQ0395524.1"/>
    <property type="molecule type" value="Genomic_DNA"/>
</dbReference>
<evidence type="ECO:0000256" key="5">
    <source>
        <dbReference type="ARBA" id="ARBA00022777"/>
    </source>
</evidence>
<dbReference type="InterPro" id="IPR036641">
    <property type="entry name" value="HPT_dom_sf"/>
</dbReference>
<dbReference type="SUPFAM" id="SSF47226">
    <property type="entry name" value="Histidine-containing phosphotransfer domain, HPT domain"/>
    <property type="match status" value="1"/>
</dbReference>
<evidence type="ECO:0000256" key="1">
    <source>
        <dbReference type="ARBA" id="ARBA00000085"/>
    </source>
</evidence>
<evidence type="ECO:0000256" key="3">
    <source>
        <dbReference type="ARBA" id="ARBA00022553"/>
    </source>
</evidence>
<dbReference type="Pfam" id="PF01584">
    <property type="entry name" value="CheW"/>
    <property type="match status" value="1"/>
</dbReference>
<comment type="caution">
    <text evidence="11">The sequence shown here is derived from an EMBL/GenBank/DDBJ whole genome shotgun (WGS) entry which is preliminary data.</text>
</comment>
<dbReference type="PRINTS" id="PR00344">
    <property type="entry name" value="BCTRLSENSOR"/>
</dbReference>
<dbReference type="Pfam" id="PF02895">
    <property type="entry name" value="H-kinase_dim"/>
    <property type="match status" value="1"/>
</dbReference>
<evidence type="ECO:0000256" key="6">
    <source>
        <dbReference type="ARBA" id="ARBA00023012"/>
    </source>
</evidence>
<dbReference type="Gene3D" id="3.30.565.10">
    <property type="entry name" value="Histidine kinase-like ATPase, C-terminal domain"/>
    <property type="match status" value="1"/>
</dbReference>
<sequence length="724" mass="76265">MNEFIEQFLIESRELVEQATNDLLSLEADPQDRASVDRLFRALHTLKGAAGIVDFDAMAALMHATEDALSEARSGRRAISPALVTQGLASLDQVSTWLDTMQATGVVPADAGRAAEAVAASFEPAPASAAEDASEGWASALRRRHGAQAGTARVAIRYRPASDCFFHGEDPLELFSACPGLLAVDLVPLGTVPAADALNPYDCLFGVLALSGAPLAEVEAWLAPLGPRAEAVPLAGEAPDLPAEARDMIEAQIRLLGEAGARPSPGRAASAARSAANILRSLGRAADGEAVDRVLADTGELALPAALAAALRRLLGTDGPGAPAADGPGPDPAAAAPGAVRVEFDRIEALIKLASQLTVVKNALGHSTERAAETTMSDLLPRLKEQHAALDRLVRELQRAVLDIRVFPFRHVFQRFPRLVREMATSVGKSARLVVAGETTEADRAIVEGLFEPLLHVLRNAVDHGVETAVIRAAAGKPPTALIHLRAMRSTDRILVEVEDDGSGIDVERVRRAAVERGIVDGRSAEGMAREALVDLIFAPGFSTAPRATALSGRGVGMDVVRAAVERMNGRVGVESADGKGTLIRFDLPFTVMLMRVITVEAGGQAFGIPVEAVVETVSMPRSRISAIGRARAFVHRDRTIPLVWMSEMLGERAAAREEGEARIVILSAGGESGGLEVDRFGTKMDVMLNPLEGVLAGAPGISGTTLLGDGRVLIVLDPLELIR</sequence>
<dbReference type="PANTHER" id="PTHR43395:SF1">
    <property type="entry name" value="CHEMOTAXIS PROTEIN CHEA"/>
    <property type="match status" value="1"/>
</dbReference>
<dbReference type="InterPro" id="IPR002545">
    <property type="entry name" value="CheW-lke_dom"/>
</dbReference>
<dbReference type="GO" id="GO:0004673">
    <property type="term" value="F:protein histidine kinase activity"/>
    <property type="evidence" value="ECO:0007669"/>
    <property type="project" value="UniProtKB-EC"/>
</dbReference>
<dbReference type="SMART" id="SM00260">
    <property type="entry name" value="CheW"/>
    <property type="match status" value="1"/>
</dbReference>
<name>A0ABU0FLP8_9HYPH</name>
<dbReference type="InterPro" id="IPR003594">
    <property type="entry name" value="HATPase_dom"/>
</dbReference>
<dbReference type="PROSITE" id="PS50894">
    <property type="entry name" value="HPT"/>
    <property type="match status" value="1"/>
</dbReference>
<dbReference type="Gene3D" id="1.10.287.560">
    <property type="entry name" value="Histidine kinase CheA-like, homodimeric domain"/>
    <property type="match status" value="1"/>
</dbReference>
<organism evidence="11 12">
    <name type="scientific">Labrys monachus</name>
    <dbReference type="NCBI Taxonomy" id="217067"/>
    <lineage>
        <taxon>Bacteria</taxon>
        <taxon>Pseudomonadati</taxon>
        <taxon>Pseudomonadota</taxon>
        <taxon>Alphaproteobacteria</taxon>
        <taxon>Hyphomicrobiales</taxon>
        <taxon>Xanthobacteraceae</taxon>
        <taxon>Labrys</taxon>
    </lineage>
</organism>
<proteinExistence type="predicted"/>
<evidence type="ECO:0000259" key="10">
    <source>
        <dbReference type="PROSITE" id="PS50894"/>
    </source>
</evidence>
<comment type="catalytic activity">
    <reaction evidence="1">
        <text>ATP + protein L-histidine = ADP + protein N-phospho-L-histidine.</text>
        <dbReference type="EC" id="2.7.13.3"/>
    </reaction>
</comment>
<accession>A0ABU0FLP8</accession>
<reference evidence="11 12" key="1">
    <citation type="submission" date="2023-07" db="EMBL/GenBank/DDBJ databases">
        <title>Genomic Encyclopedia of Type Strains, Phase IV (KMG-IV): sequencing the most valuable type-strain genomes for metagenomic binning, comparative biology and taxonomic classification.</title>
        <authorList>
            <person name="Goeker M."/>
        </authorList>
    </citation>
    <scope>NUCLEOTIDE SEQUENCE [LARGE SCALE GENOMIC DNA]</scope>
    <source>
        <strain evidence="11 12">DSM 5896</strain>
    </source>
</reference>
<dbReference type="RefSeq" id="WP_307434308.1">
    <property type="nucleotide sequence ID" value="NZ_JAUSVK010000001.1"/>
</dbReference>
<evidence type="ECO:0000256" key="7">
    <source>
        <dbReference type="PROSITE-ProRule" id="PRU00110"/>
    </source>
</evidence>
<dbReference type="SMART" id="SM01231">
    <property type="entry name" value="H-kinase_dim"/>
    <property type="match status" value="1"/>
</dbReference>
<dbReference type="InterPro" id="IPR004358">
    <property type="entry name" value="Sig_transdc_His_kin-like_C"/>
</dbReference>
<dbReference type="InterPro" id="IPR005467">
    <property type="entry name" value="His_kinase_dom"/>
</dbReference>
<feature type="domain" description="HPt" evidence="10">
    <location>
        <begin position="1"/>
        <end position="101"/>
    </location>
</feature>
<dbReference type="SMART" id="SM00387">
    <property type="entry name" value="HATPase_c"/>
    <property type="match status" value="1"/>
</dbReference>
<dbReference type="Gene3D" id="2.30.30.40">
    <property type="entry name" value="SH3 Domains"/>
    <property type="match status" value="1"/>
</dbReference>